<dbReference type="RefSeq" id="WP_164737534.1">
    <property type="nucleotide sequence ID" value="NZ_JACHXH010000004.1"/>
</dbReference>
<evidence type="ECO:0000313" key="2">
    <source>
        <dbReference type="Proteomes" id="UP000518315"/>
    </source>
</evidence>
<comment type="caution">
    <text evidence="1">The sequence shown here is derived from an EMBL/GenBank/DDBJ whole genome shotgun (WGS) entry which is preliminary data.</text>
</comment>
<evidence type="ECO:0000313" key="1">
    <source>
        <dbReference type="EMBL" id="MBB3133838.1"/>
    </source>
</evidence>
<dbReference type="EMBL" id="JACHXH010000004">
    <property type="protein sequence ID" value="MBB3133838.1"/>
    <property type="molecule type" value="Genomic_DNA"/>
</dbReference>
<keyword evidence="2" id="KW-1185">Reference proteome</keyword>
<name>A0A7W5BJK4_9HYPH</name>
<reference evidence="1 2" key="1">
    <citation type="submission" date="2020-08" db="EMBL/GenBank/DDBJ databases">
        <title>Genomic Encyclopedia of Type Strains, Phase III (KMG-III): the genomes of soil and plant-associated and newly described type strains.</title>
        <authorList>
            <person name="Whitman W."/>
        </authorList>
    </citation>
    <scope>NUCLEOTIDE SEQUENCE [LARGE SCALE GENOMIC DNA]</scope>
    <source>
        <strain evidence="1 2">CECT 4113</strain>
    </source>
</reference>
<sequence>MVYISGAKKNRLGKHRFDALFDAGRGQLQQDTRDARLKGGLFPVSGRTRPWSRRAELPPAINQG</sequence>
<dbReference type="Proteomes" id="UP000518315">
    <property type="component" value="Unassembled WGS sequence"/>
</dbReference>
<dbReference type="AlphaFoldDB" id="A0A7W5BJK4"/>
<protein>
    <submittedName>
        <fullName evidence="1">Uncharacterized protein</fullName>
    </submittedName>
</protein>
<accession>A0A7W5BJK4</accession>
<proteinExistence type="predicted"/>
<gene>
    <name evidence="1" type="ORF">FHS26_001551</name>
</gene>
<organism evidence="1 2">
    <name type="scientific">Rhizobium pisi</name>
    <dbReference type="NCBI Taxonomy" id="574561"/>
    <lineage>
        <taxon>Bacteria</taxon>
        <taxon>Pseudomonadati</taxon>
        <taxon>Pseudomonadota</taxon>
        <taxon>Alphaproteobacteria</taxon>
        <taxon>Hyphomicrobiales</taxon>
        <taxon>Rhizobiaceae</taxon>
        <taxon>Rhizobium/Agrobacterium group</taxon>
        <taxon>Rhizobium</taxon>
    </lineage>
</organism>